<evidence type="ECO:0000259" key="2">
    <source>
        <dbReference type="SMART" id="SM00854"/>
    </source>
</evidence>
<dbReference type="PANTHER" id="PTHR33393:SF11">
    <property type="entry name" value="POLYGLUTAMINE SYNTHESIS ACCESSORY PROTEIN RV0574C-RELATED"/>
    <property type="match status" value="1"/>
</dbReference>
<dbReference type="PANTHER" id="PTHR33393">
    <property type="entry name" value="POLYGLUTAMINE SYNTHESIS ACCESSORY PROTEIN RV0574C-RELATED"/>
    <property type="match status" value="1"/>
</dbReference>
<comment type="similarity">
    <text evidence="1">Belongs to the CapA family.</text>
</comment>
<dbReference type="AlphaFoldDB" id="A0A8J3MV39"/>
<dbReference type="InterPro" id="IPR052169">
    <property type="entry name" value="CW_Biosynth-Accessory"/>
</dbReference>
<dbReference type="InterPro" id="IPR019079">
    <property type="entry name" value="Capsule_synth_CapA"/>
</dbReference>
<feature type="domain" description="Capsule synthesis protein CapA" evidence="2">
    <location>
        <begin position="2"/>
        <end position="248"/>
    </location>
</feature>
<protein>
    <recommendedName>
        <fullName evidence="2">Capsule synthesis protein CapA domain-containing protein</fullName>
    </recommendedName>
</protein>
<dbReference type="RefSeq" id="WP_220196802.1">
    <property type="nucleotide sequence ID" value="NZ_BNJF01000003.1"/>
</dbReference>
<organism evidence="3 4">
    <name type="scientific">Ktedonospora formicarum</name>
    <dbReference type="NCBI Taxonomy" id="2778364"/>
    <lineage>
        <taxon>Bacteria</taxon>
        <taxon>Bacillati</taxon>
        <taxon>Chloroflexota</taxon>
        <taxon>Ktedonobacteria</taxon>
        <taxon>Ktedonobacterales</taxon>
        <taxon>Ktedonobacteraceae</taxon>
        <taxon>Ktedonospora</taxon>
    </lineage>
</organism>
<gene>
    <name evidence="3" type="ORF">KSX_56940</name>
</gene>
<dbReference type="Pfam" id="PF09587">
    <property type="entry name" value="PGA_cap"/>
    <property type="match status" value="1"/>
</dbReference>
<evidence type="ECO:0000313" key="4">
    <source>
        <dbReference type="Proteomes" id="UP000612362"/>
    </source>
</evidence>
<sequence length="327" mass="36925">MRLLFIGDVMLGRLLNDVLTREPPTYPWGDTFSLFQRADTRLCNLECALADRGTLWRATPKVFHFRSDAKNVEVLKVARITATSLANNHTLDFGYEGLFETLDVLRAADIITAGAGRNKTEASTVALWEVQGQKLGLIALTDNQPEWEATEAQAGVWFVPLFLQDERAEELFEVVRKAREEVDLLIVSAHWGPNWGYVPPTNHVAFAHALIDEGADIIFGHSGHVVRGIELYKERPILYCSGDFIDDYAVDPVERNDLSFVFLVEREGQAIRELRLYPTVIQDFQARRAHDPERAKIVTTMQRLCIGLGTPTTWDEQDESLVIRCGV</sequence>
<dbReference type="SUPFAM" id="SSF56300">
    <property type="entry name" value="Metallo-dependent phosphatases"/>
    <property type="match status" value="1"/>
</dbReference>
<dbReference type="SMART" id="SM00854">
    <property type="entry name" value="PGA_cap"/>
    <property type="match status" value="1"/>
</dbReference>
<dbReference type="Proteomes" id="UP000612362">
    <property type="component" value="Unassembled WGS sequence"/>
</dbReference>
<evidence type="ECO:0000256" key="1">
    <source>
        <dbReference type="ARBA" id="ARBA00005662"/>
    </source>
</evidence>
<dbReference type="EMBL" id="BNJF01000003">
    <property type="protein sequence ID" value="GHO47531.1"/>
    <property type="molecule type" value="Genomic_DNA"/>
</dbReference>
<dbReference type="InterPro" id="IPR029052">
    <property type="entry name" value="Metallo-depent_PP-like"/>
</dbReference>
<proteinExistence type="inferred from homology"/>
<accession>A0A8J3MV39</accession>
<name>A0A8J3MV39_9CHLR</name>
<evidence type="ECO:0000313" key="3">
    <source>
        <dbReference type="EMBL" id="GHO47531.1"/>
    </source>
</evidence>
<dbReference type="CDD" id="cd07381">
    <property type="entry name" value="MPP_CapA"/>
    <property type="match status" value="1"/>
</dbReference>
<reference evidence="3" key="1">
    <citation type="submission" date="2020-10" db="EMBL/GenBank/DDBJ databases">
        <title>Taxonomic study of unclassified bacteria belonging to the class Ktedonobacteria.</title>
        <authorList>
            <person name="Yabe S."/>
            <person name="Wang C.M."/>
            <person name="Zheng Y."/>
            <person name="Sakai Y."/>
            <person name="Cavaletti L."/>
            <person name="Monciardini P."/>
            <person name="Donadio S."/>
        </authorList>
    </citation>
    <scope>NUCLEOTIDE SEQUENCE</scope>
    <source>
        <strain evidence="3">SOSP1-1</strain>
    </source>
</reference>
<dbReference type="Gene3D" id="3.60.21.10">
    <property type="match status" value="1"/>
</dbReference>
<keyword evidence="4" id="KW-1185">Reference proteome</keyword>
<comment type="caution">
    <text evidence="3">The sequence shown here is derived from an EMBL/GenBank/DDBJ whole genome shotgun (WGS) entry which is preliminary data.</text>
</comment>